<organism evidence="3 4">
    <name type="scientific">Acinetobacter brisouii CIP 110357</name>
    <dbReference type="NCBI Taxonomy" id="1341683"/>
    <lineage>
        <taxon>Bacteria</taxon>
        <taxon>Pseudomonadati</taxon>
        <taxon>Pseudomonadota</taxon>
        <taxon>Gammaproteobacteria</taxon>
        <taxon>Moraxellales</taxon>
        <taxon>Moraxellaceae</taxon>
        <taxon>Acinetobacter</taxon>
    </lineage>
</organism>
<dbReference type="RefSeq" id="WP_004898193.1">
    <property type="nucleotide sequence ID" value="NZ_BBTI01000010.1"/>
</dbReference>
<dbReference type="InterPro" id="IPR036291">
    <property type="entry name" value="NAD(P)-bd_dom_sf"/>
</dbReference>
<keyword evidence="2" id="KW-0560">Oxidoreductase</keyword>
<protein>
    <submittedName>
        <fullName evidence="3">Uncharacterized protein</fullName>
    </submittedName>
</protein>
<evidence type="ECO:0000256" key="1">
    <source>
        <dbReference type="ARBA" id="ARBA00006484"/>
    </source>
</evidence>
<comment type="similarity">
    <text evidence="1">Belongs to the short-chain dehydrogenases/reductases (SDR) family.</text>
</comment>
<dbReference type="GO" id="GO:0050664">
    <property type="term" value="F:oxidoreductase activity, acting on NAD(P)H, oxygen as acceptor"/>
    <property type="evidence" value="ECO:0007669"/>
    <property type="project" value="TreeGrafter"/>
</dbReference>
<dbReference type="InterPro" id="IPR002347">
    <property type="entry name" value="SDR_fam"/>
</dbReference>
<dbReference type="PANTHER" id="PTHR43008">
    <property type="entry name" value="BENZIL REDUCTASE"/>
    <property type="match status" value="1"/>
</dbReference>
<accession>V2VMU3</accession>
<name>V2VMU3_9GAMM</name>
<gene>
    <name evidence="3" type="ORF">P255_02793</name>
</gene>
<dbReference type="PATRIC" id="fig|1341683.3.peg.2764"/>
<dbReference type="Gene3D" id="3.40.50.720">
    <property type="entry name" value="NAD(P)-binding Rossmann-like Domain"/>
    <property type="match status" value="1"/>
</dbReference>
<sequence length="279" mass="29296">MKDIIVVIGTGSIGQAIARRVSAGKHVLLADLKQENAEAAAKVLSEAGFEVSTCIVDVSSRTSVQALIQTATQLGQIGGVIHAAGVSPSQASPEVILKVDLYGTAVILEEFGQVIRSGGSCIVISSQSGHRLPALTQDEDRILATTPAEELLQQPMLQPDVIRDSLHAYQISKRGNSLRVMAEAVRWGKRGARVNTISPGIIITPLTKDELTGPRGEGYRNMLKLSPAGRAGTPDEVAALGALLMGPEGTFITGSDFLMDGGVTAAYWFGELAPISVSK</sequence>
<evidence type="ECO:0000313" key="3">
    <source>
        <dbReference type="EMBL" id="ESK49054.1"/>
    </source>
</evidence>
<evidence type="ECO:0000313" key="4">
    <source>
        <dbReference type="Proteomes" id="UP000018418"/>
    </source>
</evidence>
<dbReference type="PRINTS" id="PR00081">
    <property type="entry name" value="GDHRDH"/>
</dbReference>
<keyword evidence="4" id="KW-1185">Reference proteome</keyword>
<dbReference type="PANTHER" id="PTHR43008:SF4">
    <property type="entry name" value="CHAIN DEHYDROGENASE, PUTATIVE (AFU_ORTHOLOGUE AFUA_4G08710)-RELATED"/>
    <property type="match status" value="1"/>
</dbReference>
<dbReference type="Pfam" id="PF13561">
    <property type="entry name" value="adh_short_C2"/>
    <property type="match status" value="2"/>
</dbReference>
<dbReference type="CDD" id="cd05233">
    <property type="entry name" value="SDR_c"/>
    <property type="match status" value="1"/>
</dbReference>
<evidence type="ECO:0000256" key="2">
    <source>
        <dbReference type="ARBA" id="ARBA00023002"/>
    </source>
</evidence>
<dbReference type="NCBIfam" id="NF005395">
    <property type="entry name" value="PRK06940.1"/>
    <property type="match status" value="1"/>
</dbReference>
<dbReference type="SUPFAM" id="SSF51735">
    <property type="entry name" value="NAD(P)-binding Rossmann-fold domains"/>
    <property type="match status" value="1"/>
</dbReference>
<proteinExistence type="inferred from homology"/>
<dbReference type="AlphaFoldDB" id="V2VMU3"/>
<dbReference type="Proteomes" id="UP000018418">
    <property type="component" value="Unassembled WGS sequence"/>
</dbReference>
<dbReference type="HOGENOM" id="CLU_010194_42_1_6"/>
<reference evidence="3 4" key="1">
    <citation type="submission" date="2013-10" db="EMBL/GenBank/DDBJ databases">
        <title>The Genome Sequence of Acinetobacter brisouii CIP 110357.</title>
        <authorList>
            <consortium name="The Broad Institute Genomics Platform"/>
            <consortium name="The Broad Institute Genome Sequencing Center for Infectious Disease"/>
            <person name="Cerqueira G."/>
            <person name="Feldgarden M."/>
            <person name="Courvalin P."/>
            <person name="Grillot-Courvalin C."/>
            <person name="Clermont D."/>
            <person name="Rocha E."/>
            <person name="Yoon E.-J."/>
            <person name="Nemec A."/>
            <person name="Young S.K."/>
            <person name="Zeng Q."/>
            <person name="Gargeya S."/>
            <person name="Fitzgerald M."/>
            <person name="Abouelleil A."/>
            <person name="Alvarado L."/>
            <person name="Berlin A.M."/>
            <person name="Chapman S.B."/>
            <person name="Gainer-Dewar J."/>
            <person name="Goldberg J."/>
            <person name="Gnerre S."/>
            <person name="Griggs A."/>
            <person name="Gujja S."/>
            <person name="Hansen M."/>
            <person name="Howarth C."/>
            <person name="Imamovic A."/>
            <person name="Ireland A."/>
            <person name="Larimer J."/>
            <person name="McCowan C."/>
            <person name="Murphy C."/>
            <person name="Pearson M."/>
            <person name="Poon T.W."/>
            <person name="Priest M."/>
            <person name="Roberts A."/>
            <person name="Saif S."/>
            <person name="Shea T."/>
            <person name="Sykes S."/>
            <person name="Wortman J."/>
            <person name="Nusbaum C."/>
            <person name="Birren B."/>
        </authorList>
    </citation>
    <scope>NUCLEOTIDE SEQUENCE [LARGE SCALE GENOMIC DNA]</scope>
    <source>
        <strain evidence="3 4">CIP 110357</strain>
    </source>
</reference>
<dbReference type="OrthoDB" id="9779623at2"/>
<dbReference type="EMBL" id="AYEU01000011">
    <property type="protein sequence ID" value="ESK49054.1"/>
    <property type="molecule type" value="Genomic_DNA"/>
</dbReference>
<comment type="caution">
    <text evidence="3">The sequence shown here is derived from an EMBL/GenBank/DDBJ whole genome shotgun (WGS) entry which is preliminary data.</text>
</comment>